<dbReference type="InterPro" id="IPR012944">
    <property type="entry name" value="SusD_RagB_dom"/>
</dbReference>
<comment type="similarity">
    <text evidence="2">Belongs to the SusD family.</text>
</comment>
<dbReference type="Pfam" id="PF07980">
    <property type="entry name" value="SusD_RagB"/>
    <property type="match status" value="1"/>
</dbReference>
<evidence type="ECO:0000256" key="5">
    <source>
        <dbReference type="ARBA" id="ARBA00023237"/>
    </source>
</evidence>
<feature type="domain" description="RagB/SusD" evidence="6">
    <location>
        <begin position="315"/>
        <end position="593"/>
    </location>
</feature>
<dbReference type="EMBL" id="FZNT01000012">
    <property type="protein sequence ID" value="SNR76932.1"/>
    <property type="molecule type" value="Genomic_DNA"/>
</dbReference>
<dbReference type="AlphaFoldDB" id="A0A238Z0Y8"/>
<evidence type="ECO:0000259" key="6">
    <source>
        <dbReference type="Pfam" id="PF07980"/>
    </source>
</evidence>
<organism evidence="7 8">
    <name type="scientific">Lutibacter agarilyticus</name>
    <dbReference type="NCBI Taxonomy" id="1109740"/>
    <lineage>
        <taxon>Bacteria</taxon>
        <taxon>Pseudomonadati</taxon>
        <taxon>Bacteroidota</taxon>
        <taxon>Flavobacteriia</taxon>
        <taxon>Flavobacteriales</taxon>
        <taxon>Flavobacteriaceae</taxon>
        <taxon>Lutibacter</taxon>
    </lineage>
</organism>
<proteinExistence type="inferred from homology"/>
<name>A0A238Z0Y8_9FLAO</name>
<gene>
    <name evidence="7" type="ORF">SAMN06265371_1126</name>
</gene>
<evidence type="ECO:0000313" key="7">
    <source>
        <dbReference type="EMBL" id="SNR76932.1"/>
    </source>
</evidence>
<reference evidence="7 8" key="1">
    <citation type="submission" date="2017-06" db="EMBL/GenBank/DDBJ databases">
        <authorList>
            <person name="Kim H.J."/>
            <person name="Triplett B.A."/>
        </authorList>
    </citation>
    <scope>NUCLEOTIDE SEQUENCE [LARGE SCALE GENOMIC DNA]</scope>
    <source>
        <strain evidence="7 8">DSM 29150</strain>
    </source>
</reference>
<evidence type="ECO:0000256" key="1">
    <source>
        <dbReference type="ARBA" id="ARBA00004442"/>
    </source>
</evidence>
<evidence type="ECO:0000256" key="3">
    <source>
        <dbReference type="ARBA" id="ARBA00022729"/>
    </source>
</evidence>
<keyword evidence="3" id="KW-0732">Signal</keyword>
<dbReference type="GO" id="GO:0009279">
    <property type="term" value="C:cell outer membrane"/>
    <property type="evidence" value="ECO:0007669"/>
    <property type="project" value="UniProtKB-SubCell"/>
</dbReference>
<comment type="subcellular location">
    <subcellularLocation>
        <location evidence="1">Cell outer membrane</location>
    </subcellularLocation>
</comment>
<dbReference type="OrthoDB" id="5694214at2"/>
<dbReference type="Proteomes" id="UP000198384">
    <property type="component" value="Unassembled WGS sequence"/>
</dbReference>
<evidence type="ECO:0000256" key="2">
    <source>
        <dbReference type="ARBA" id="ARBA00006275"/>
    </source>
</evidence>
<evidence type="ECO:0000313" key="8">
    <source>
        <dbReference type="Proteomes" id="UP000198384"/>
    </source>
</evidence>
<evidence type="ECO:0000256" key="4">
    <source>
        <dbReference type="ARBA" id="ARBA00023136"/>
    </source>
</evidence>
<keyword evidence="8" id="KW-1185">Reference proteome</keyword>
<sequence>MNKNIKRIGILFFASFILWSCNDDYLERYPLDELSNETFWKTENDLKVYNNSIYDRSKKDDQNVVLMAHDSKFASTRASYQYWDEFTDNLSPVAGEGRTNRYKDVRAGIHIPGNRQSFGYRAWDFLRAVNVGLDNYQNAVDLDQAVIDKYAAEARMFRAWFYSDKVSKFGDNQWVDHEVATDEDDILFGERDPRDEVMAHVLEDLNFAVDNIPTNWGLGEDPGRLNYWDALALKSRICLFEGTWQKYHGGSNANMWLQEAADAAKLLIDGGVYSLNSTGDYTTSYNDLHRSQDLSGNPEIIHWVKYESGIRDNNIMKYYVYYSGGATKNMVEDYLCTDGKPITLSSEYAGDAQIEDVFVNRDPRLRQTVLHPADKDYYAYNKGDVNDYPRMANMQMSGGKSSSTGYHIIKTYVSSVHAGGHNSGTTPGIVFRLGEVMLNYVEAMAELGTISQGDLDITINKLRDRVGMPHLTVNPEMDPRYANDGVSALIVEIRRERRVELFSEGFRYNDLRRWKQGKKLEEPNLGIFWDDAAAARYPGANPQTTIVDGKAYINPYKGTSWENPVFDEGKHYLWPIPLNDLSENPNLGQNPGW</sequence>
<dbReference type="SUPFAM" id="SSF48452">
    <property type="entry name" value="TPR-like"/>
    <property type="match status" value="1"/>
</dbReference>
<keyword evidence="5" id="KW-0998">Cell outer membrane</keyword>
<dbReference type="Gene3D" id="1.25.40.390">
    <property type="match status" value="1"/>
</dbReference>
<keyword evidence="4" id="KW-0472">Membrane</keyword>
<accession>A0A238Z0Y8</accession>
<protein>
    <submittedName>
        <fullName evidence="7">SusD family protein</fullName>
    </submittedName>
</protein>
<dbReference type="InterPro" id="IPR011990">
    <property type="entry name" value="TPR-like_helical_dom_sf"/>
</dbReference>
<dbReference type="RefSeq" id="WP_089382856.1">
    <property type="nucleotide sequence ID" value="NZ_FZNT01000012.1"/>
</dbReference>